<gene>
    <name evidence="2" type="ORF">BGW38_001448</name>
</gene>
<sequence length="293" mass="32093">MRLFSKHSIHNVASYIAPQGFSVSLSHQHGRPQYYSPGSVIQGQVHLVLNSVITSPCTLRIIFACHQTIAPYPPTAAAASSTQYDTNQYPIDGHNHNHNHQSALKKSQPSSNSRGDNIFEVDHILVDNATLPPYKRQTPFHFSIKLPLCSYPPSFQDGDRSVTYSIQATLSFETQQGAPNTRSEVSSPAVEILYMPLVPAVASPLPAATAGPVASRRRSSLIIVEARAAAPREDRRKDRRKVKDSPKEDDTRTSSGLIEASIETKAGACLEAIHVWKGSEQADRGYLKRASAE</sequence>
<reference evidence="2" key="1">
    <citation type="journal article" date="2020" name="Fungal Divers.">
        <title>Resolving the Mortierellaceae phylogeny through synthesis of multi-gene phylogenetics and phylogenomics.</title>
        <authorList>
            <person name="Vandepol N."/>
            <person name="Liber J."/>
            <person name="Desiro A."/>
            <person name="Na H."/>
            <person name="Kennedy M."/>
            <person name="Barry K."/>
            <person name="Grigoriev I.V."/>
            <person name="Miller A.N."/>
            <person name="O'Donnell K."/>
            <person name="Stajich J.E."/>
            <person name="Bonito G."/>
        </authorList>
    </citation>
    <scope>NUCLEOTIDE SEQUENCE</scope>
    <source>
        <strain evidence="2">KOD1015</strain>
    </source>
</reference>
<dbReference type="EMBL" id="JAABOA010001458">
    <property type="protein sequence ID" value="KAF9581503.1"/>
    <property type="molecule type" value="Genomic_DNA"/>
</dbReference>
<dbReference type="AlphaFoldDB" id="A0A9P6FTY0"/>
<keyword evidence="3" id="KW-1185">Reference proteome</keyword>
<evidence type="ECO:0000256" key="1">
    <source>
        <dbReference type="SAM" id="MobiDB-lite"/>
    </source>
</evidence>
<evidence type="ECO:0008006" key="4">
    <source>
        <dbReference type="Google" id="ProtNLM"/>
    </source>
</evidence>
<feature type="region of interest" description="Disordered" evidence="1">
    <location>
        <begin position="229"/>
        <end position="258"/>
    </location>
</feature>
<proteinExistence type="predicted"/>
<name>A0A9P6FTY0_9FUNG</name>
<evidence type="ECO:0000313" key="3">
    <source>
        <dbReference type="Proteomes" id="UP000780801"/>
    </source>
</evidence>
<accession>A0A9P6FTY0</accession>
<organism evidence="2 3">
    <name type="scientific">Lunasporangiospora selenospora</name>
    <dbReference type="NCBI Taxonomy" id="979761"/>
    <lineage>
        <taxon>Eukaryota</taxon>
        <taxon>Fungi</taxon>
        <taxon>Fungi incertae sedis</taxon>
        <taxon>Mucoromycota</taxon>
        <taxon>Mortierellomycotina</taxon>
        <taxon>Mortierellomycetes</taxon>
        <taxon>Mortierellales</taxon>
        <taxon>Mortierellaceae</taxon>
        <taxon>Lunasporangiospora</taxon>
    </lineage>
</organism>
<dbReference type="Proteomes" id="UP000780801">
    <property type="component" value="Unassembled WGS sequence"/>
</dbReference>
<feature type="compositionally biased region" description="Basic and acidic residues" evidence="1">
    <location>
        <begin position="230"/>
        <end position="252"/>
    </location>
</feature>
<comment type="caution">
    <text evidence="2">The sequence shown here is derived from an EMBL/GenBank/DDBJ whole genome shotgun (WGS) entry which is preliminary data.</text>
</comment>
<dbReference type="InterPro" id="IPR014752">
    <property type="entry name" value="Arrestin-like_C"/>
</dbReference>
<protein>
    <recommendedName>
        <fullName evidence="4">Arrestin-like N-terminal domain-containing protein</fullName>
    </recommendedName>
</protein>
<evidence type="ECO:0000313" key="2">
    <source>
        <dbReference type="EMBL" id="KAF9581503.1"/>
    </source>
</evidence>
<feature type="compositionally biased region" description="Polar residues" evidence="1">
    <location>
        <begin position="100"/>
        <end position="113"/>
    </location>
</feature>
<feature type="region of interest" description="Disordered" evidence="1">
    <location>
        <begin position="89"/>
        <end position="113"/>
    </location>
</feature>
<dbReference type="OrthoDB" id="2438877at2759"/>
<dbReference type="Gene3D" id="2.60.40.640">
    <property type="match status" value="1"/>
</dbReference>